<feature type="compositionally biased region" description="Low complexity" evidence="1">
    <location>
        <begin position="1367"/>
        <end position="1383"/>
    </location>
</feature>
<dbReference type="InterPro" id="IPR015943">
    <property type="entry name" value="WD40/YVTN_repeat-like_dom_sf"/>
</dbReference>
<keyword evidence="2" id="KW-0472">Membrane</keyword>
<evidence type="ECO:0000256" key="1">
    <source>
        <dbReference type="SAM" id="MobiDB-lite"/>
    </source>
</evidence>
<feature type="compositionally biased region" description="Low complexity" evidence="1">
    <location>
        <begin position="1342"/>
        <end position="1360"/>
    </location>
</feature>
<gene>
    <name evidence="3" type="ORF">PPERSA_09305</name>
</gene>
<dbReference type="Gene3D" id="2.60.40.10">
    <property type="entry name" value="Immunoglobulins"/>
    <property type="match status" value="1"/>
</dbReference>
<organism evidence="3 4">
    <name type="scientific">Pseudocohnilembus persalinus</name>
    <name type="common">Ciliate</name>
    <dbReference type="NCBI Taxonomy" id="266149"/>
    <lineage>
        <taxon>Eukaryota</taxon>
        <taxon>Sar</taxon>
        <taxon>Alveolata</taxon>
        <taxon>Ciliophora</taxon>
        <taxon>Intramacronucleata</taxon>
        <taxon>Oligohymenophorea</taxon>
        <taxon>Scuticociliatia</taxon>
        <taxon>Philasterida</taxon>
        <taxon>Pseudocohnilembidae</taxon>
        <taxon>Pseudocohnilembus</taxon>
    </lineage>
</organism>
<evidence type="ECO:0000313" key="4">
    <source>
        <dbReference type="Proteomes" id="UP000054937"/>
    </source>
</evidence>
<dbReference type="SUPFAM" id="SSF49313">
    <property type="entry name" value="Cadherin-like"/>
    <property type="match status" value="1"/>
</dbReference>
<feature type="compositionally biased region" description="Basic and acidic residues" evidence="1">
    <location>
        <begin position="1413"/>
        <end position="1426"/>
    </location>
</feature>
<dbReference type="InterPro" id="IPR013211">
    <property type="entry name" value="LVIVD"/>
</dbReference>
<dbReference type="GO" id="GO:0005509">
    <property type="term" value="F:calcium ion binding"/>
    <property type="evidence" value="ECO:0007669"/>
    <property type="project" value="InterPro"/>
</dbReference>
<feature type="transmembrane region" description="Helical" evidence="2">
    <location>
        <begin position="844"/>
        <end position="864"/>
    </location>
</feature>
<dbReference type="InterPro" id="IPR013783">
    <property type="entry name" value="Ig-like_fold"/>
</dbReference>
<dbReference type="OMA" id="RMINHAS"/>
<reference evidence="3 4" key="1">
    <citation type="journal article" date="2015" name="Sci. Rep.">
        <title>Genome of the facultative scuticociliatosis pathogen Pseudocohnilembus persalinus provides insight into its virulence through horizontal gene transfer.</title>
        <authorList>
            <person name="Xiong J."/>
            <person name="Wang G."/>
            <person name="Cheng J."/>
            <person name="Tian M."/>
            <person name="Pan X."/>
            <person name="Warren A."/>
            <person name="Jiang C."/>
            <person name="Yuan D."/>
            <person name="Miao W."/>
        </authorList>
    </citation>
    <scope>NUCLEOTIDE SEQUENCE [LARGE SCALE GENOMIC DNA]</scope>
    <source>
        <strain evidence="3">36N120E</strain>
    </source>
</reference>
<dbReference type="InterPro" id="IPR011044">
    <property type="entry name" value="Quino_amine_DH_bsu"/>
</dbReference>
<dbReference type="InParanoid" id="A0A0V0R587"/>
<name>A0A0V0R587_PSEPJ</name>
<evidence type="ECO:0000256" key="2">
    <source>
        <dbReference type="SAM" id="Phobius"/>
    </source>
</evidence>
<keyword evidence="2" id="KW-0812">Transmembrane</keyword>
<accession>A0A0V0R587</accession>
<dbReference type="EMBL" id="LDAU01000045">
    <property type="protein sequence ID" value="KRX09635.1"/>
    <property type="molecule type" value="Genomic_DNA"/>
</dbReference>
<dbReference type="Proteomes" id="UP000054937">
    <property type="component" value="Unassembled WGS sequence"/>
</dbReference>
<evidence type="ECO:0000313" key="3">
    <source>
        <dbReference type="EMBL" id="KRX09635.1"/>
    </source>
</evidence>
<sequence length="1580" mass="182787">MLLIIATLIQQSQQQYLLFTNFPYIQGFGQYGGLVPNKFLLDENQNYFYLSTVDGYLYSFKIETDSSTKEISLSYLDSLQVDSKNNNDLKFIQDDYIMYTSDNGFYILNISDPSNIQIQDENVSSYKVYSFYHFQSQETLYIGSSYGLEIYDYQNINNFVLIERIAIAGLGNKQVQIQTFTGSGILLFDKSSYTIFFIQQYWGIEVYEYYDGSSAGLNLISSNTDVYGRFDYGMLTSDGNNPWKIVVSQDQDIIFVTRGEDGIVVFDTSDNENLQIIDTYDIVDSTNQGQCDGLTILLNSDGQETQYIAIAKSEDGVWVYDISVITSPTLKVAYPITGDTDQIQQLNNNPFILVTASGNSGIYVLELSSSYDSFTTIDNYNDNLYYGTTESIDIKSDDSYILTAVRGMGIIIYTLDDDYKISQVTKVYTQGGEFAKWSKVNENYFYVADGTQGLLIYYFDSINNTAEKISSLYSGGWAMKLSYNKEETHIFLSQIVQNQLLVINIKDLSSPYLIETLDGYDSAYDSQISQNVQTTDFESINIDSTDSQLVFNDLRSQYIIDENNFVNREIFFKNNINFQDSSISTTYEQEVLEILKQKIYYNPIQIIIEESLKFDPNDENNSYIYTQAKELSISIECLNTTKTFQFIKKTYSSVISSYSSDQKLITLNGFTESINSALTDDLRYYMENEEGDEILLKININDDINYELDETWKISDLKFLKSTDYVKLNETISLQQQFNLKYKNGNVDVDEDVQFFMSSDTFVDDDELTYLAYIKLSSETEWKELGQQSNYWLSFDQQSLQFKGSPDIYDYHTKLNLKIIVTDGYTYAEDRFDINVSSLSLSIILSYIGVILGTLLFLTFLYLFRGRLFNICCKRAYHLQDHYEIEAGQQFVKIVPIIRLLKNRGDQIFSIFLKHIHKKKIHFDSLFTNFYQLKESEFVGILNEINVKYNETLYKVREMDQKSDHLRRYLCYKMYQKKLKKHPKIEMLFTVIKEKAQKKQKLWYKVYADITYQLIQFNRIPLPKVNFKVLLLRSMMSNLAPLQYDVDFQYEDFDVNYAEYVQNEYKEGFLMQKEFVLISKNIEMEALGFASDPIFSYSNSESLICDQEELLEVQSLKKRKVIPCKSICYPIYKYFNRDYQFIEMFSNSQLPAWLKIEFKQDVVQFSGIPAAKDAGEIQIRMINHASQIMKQFTIEINSDQLTLESEDFTDGQSTIFMIGDQKSKSQLNQSAFSYKKSNLKPKMAQSKLIRQRQQSSSPLQAYFSSDNTNKLMYLTEQNNDTNQKQNKIKINQGNLENAKLFQYNSANDVIQNQNLHAKNANPVKDYQNTPNSSINNLNKTASQSQSSSGYSSSYSSNSQSETDKNESSYSGSLSSSGEESYSYSDDETQKLQQQQQQQQQNHENSVLSPNIKNNDKEITIQQDKNKKGVTFMQRNSEINQENQEPNKINIPLNENELKKEINNETTQKNFNNNEYNFGNDVQKQNLKQQPKIEVSLAENKGMIKNQNLNQDQNLILQIDYLNNNKNKNDIGSQGRTNEIQLNDKVQENNEKPIYIALSKSGTIKESYNSPYFNATESKKN</sequence>
<dbReference type="InterPro" id="IPR015919">
    <property type="entry name" value="Cadherin-like_sf"/>
</dbReference>
<keyword evidence="2" id="KW-1133">Transmembrane helix</keyword>
<feature type="region of interest" description="Disordered" evidence="1">
    <location>
        <begin position="1318"/>
        <end position="1426"/>
    </location>
</feature>
<keyword evidence="4" id="KW-1185">Reference proteome</keyword>
<dbReference type="Pfam" id="PF08309">
    <property type="entry name" value="LVIVD"/>
    <property type="match status" value="1"/>
</dbReference>
<feature type="compositionally biased region" description="Polar residues" evidence="1">
    <location>
        <begin position="1326"/>
        <end position="1341"/>
    </location>
</feature>
<dbReference type="GO" id="GO:0016020">
    <property type="term" value="C:membrane"/>
    <property type="evidence" value="ECO:0007669"/>
    <property type="project" value="InterPro"/>
</dbReference>
<protein>
    <submittedName>
        <fullName evidence="3">Quinoprotein amine dehydrogenase, beta chain-like protein</fullName>
    </submittedName>
</protein>
<proteinExistence type="predicted"/>
<dbReference type="SUPFAM" id="SSF50969">
    <property type="entry name" value="YVTN repeat-like/Quinoprotein amine dehydrogenase"/>
    <property type="match status" value="1"/>
</dbReference>
<feature type="compositionally biased region" description="Polar residues" evidence="1">
    <location>
        <begin position="1401"/>
        <end position="1412"/>
    </location>
</feature>
<dbReference type="Gene3D" id="2.130.10.10">
    <property type="entry name" value="YVTN repeat-like/Quinoprotein amine dehydrogenase"/>
    <property type="match status" value="1"/>
</dbReference>
<dbReference type="SUPFAM" id="SSF101898">
    <property type="entry name" value="NHL repeat"/>
    <property type="match status" value="1"/>
</dbReference>
<comment type="caution">
    <text evidence="3">The sequence shown here is derived from an EMBL/GenBank/DDBJ whole genome shotgun (WGS) entry which is preliminary data.</text>
</comment>